<dbReference type="GO" id="GO:0006629">
    <property type="term" value="P:lipid metabolic process"/>
    <property type="evidence" value="ECO:0007669"/>
    <property type="project" value="InterPro"/>
</dbReference>
<protein>
    <submittedName>
        <fullName evidence="2">Glycerophosphodiester phosphodiesterase</fullName>
    </submittedName>
</protein>
<dbReference type="STRING" id="1480615.AWJ14_16750"/>
<dbReference type="RefSeq" id="WP_066181070.1">
    <property type="nucleotide sequence ID" value="NZ_LQZT01000034.1"/>
</dbReference>
<keyword evidence="3" id="KW-1185">Reference proteome</keyword>
<gene>
    <name evidence="2" type="ORF">AWJ14_16750</name>
</gene>
<dbReference type="GO" id="GO:0008081">
    <property type="term" value="F:phosphoric diester hydrolase activity"/>
    <property type="evidence" value="ECO:0007669"/>
    <property type="project" value="InterPro"/>
</dbReference>
<dbReference type="Proteomes" id="UP000094795">
    <property type="component" value="Unassembled WGS sequence"/>
</dbReference>
<reference evidence="2 3" key="1">
    <citation type="submission" date="2015-12" db="EMBL/GenBank/DDBJ databases">
        <authorList>
            <person name="Shamseldin A."/>
            <person name="Moawad H."/>
            <person name="Abd El-Rahim W.M."/>
            <person name="Sadowsky M.J."/>
        </authorList>
    </citation>
    <scope>NUCLEOTIDE SEQUENCE [LARGE SCALE GENOMIC DNA]</scope>
    <source>
        <strain evidence="2 3">JC234</strain>
    </source>
</reference>
<evidence type="ECO:0000313" key="2">
    <source>
        <dbReference type="EMBL" id="OCW56592.1"/>
    </source>
</evidence>
<evidence type="ECO:0000313" key="3">
    <source>
        <dbReference type="Proteomes" id="UP000094795"/>
    </source>
</evidence>
<dbReference type="PANTHER" id="PTHR46211">
    <property type="entry name" value="GLYCEROPHOSPHORYL DIESTER PHOSPHODIESTERASE"/>
    <property type="match status" value="1"/>
</dbReference>
<dbReference type="Pfam" id="PF03009">
    <property type="entry name" value="GDPD"/>
    <property type="match status" value="1"/>
</dbReference>
<dbReference type="SUPFAM" id="SSF51695">
    <property type="entry name" value="PLC-like phosphodiesterases"/>
    <property type="match status" value="1"/>
</dbReference>
<feature type="domain" description="GP-PDE" evidence="1">
    <location>
        <begin position="13"/>
        <end position="246"/>
    </location>
</feature>
<accession>A0A1C1YSW1</accession>
<dbReference type="Gene3D" id="3.20.20.190">
    <property type="entry name" value="Phosphatidylinositol (PI) phosphodiesterase"/>
    <property type="match status" value="1"/>
</dbReference>
<dbReference type="OrthoDB" id="384721at2"/>
<evidence type="ECO:0000259" key="1">
    <source>
        <dbReference type="PROSITE" id="PS51704"/>
    </source>
</evidence>
<dbReference type="CDD" id="cd08585">
    <property type="entry name" value="GDPD_like_3"/>
    <property type="match status" value="1"/>
</dbReference>
<dbReference type="EMBL" id="LQZT01000034">
    <property type="protein sequence ID" value="OCW56592.1"/>
    <property type="molecule type" value="Genomic_DNA"/>
</dbReference>
<name>A0A1C1YSW1_9HYPH</name>
<dbReference type="AlphaFoldDB" id="A0A1C1YSW1"/>
<dbReference type="InterPro" id="IPR030395">
    <property type="entry name" value="GP_PDE_dom"/>
</dbReference>
<comment type="caution">
    <text evidence="2">The sequence shown here is derived from an EMBL/GenBank/DDBJ whole genome shotgun (WGS) entry which is preliminary data.</text>
</comment>
<dbReference type="InterPro" id="IPR017946">
    <property type="entry name" value="PLC-like_Pdiesterase_TIM-brl"/>
</dbReference>
<organism evidence="2 3">
    <name type="scientific">Hoeflea olei</name>
    <dbReference type="NCBI Taxonomy" id="1480615"/>
    <lineage>
        <taxon>Bacteria</taxon>
        <taxon>Pseudomonadati</taxon>
        <taxon>Pseudomonadota</taxon>
        <taxon>Alphaproteobacteria</taxon>
        <taxon>Hyphomicrobiales</taxon>
        <taxon>Rhizobiaceae</taxon>
        <taxon>Hoeflea</taxon>
    </lineage>
</organism>
<sequence length="246" mass="27343">MNPTRKDLSWLTARPIAHRGYHDLNTRIWENTRSAFVRAIEHDYAIECDIQIAADGVPVVFHDDSLERLCGLKGDVRERTSRELAQLKIGGTADGVMSLPELFKLVAGRVPLVIELKGRAGEDDGFADAVVECLESYNGPVALMSFDDWLLRDLKACGATCPLGLTAEGVKPETFFAHEDAMQLGLDFMSYCVHHLPNVFVEGQRRQGVPVITWTVRDGAARELTRLHADQMTFEGFDPDTTEEVA</sequence>
<proteinExistence type="predicted"/>
<dbReference type="PROSITE" id="PS51704">
    <property type="entry name" value="GP_PDE"/>
    <property type="match status" value="1"/>
</dbReference>
<dbReference type="PANTHER" id="PTHR46211:SF1">
    <property type="entry name" value="GLYCEROPHOSPHODIESTER PHOSPHODIESTERASE, CYTOPLASMIC"/>
    <property type="match status" value="1"/>
</dbReference>